<comment type="caution">
    <text evidence="2">The sequence shown here is derived from an EMBL/GenBank/DDBJ whole genome shotgun (WGS) entry which is preliminary data.</text>
</comment>
<accession>A0A2J8U9Z3</accession>
<organism evidence="2">
    <name type="scientific">Pongo abelii</name>
    <name type="common">Sumatran orangutan</name>
    <name type="synonym">Pongo pygmaeus abelii</name>
    <dbReference type="NCBI Taxonomy" id="9601"/>
    <lineage>
        <taxon>Eukaryota</taxon>
        <taxon>Metazoa</taxon>
        <taxon>Chordata</taxon>
        <taxon>Craniata</taxon>
        <taxon>Vertebrata</taxon>
        <taxon>Euteleostomi</taxon>
        <taxon>Mammalia</taxon>
        <taxon>Eutheria</taxon>
        <taxon>Euarchontoglires</taxon>
        <taxon>Primates</taxon>
        <taxon>Haplorrhini</taxon>
        <taxon>Catarrhini</taxon>
        <taxon>Hominidae</taxon>
        <taxon>Pongo</taxon>
    </lineage>
</organism>
<gene>
    <name evidence="2" type="ORF">CR201_G0029888</name>
</gene>
<dbReference type="EMBL" id="NDHI03003467">
    <property type="protein sequence ID" value="PNJ42094.1"/>
    <property type="molecule type" value="Genomic_DNA"/>
</dbReference>
<name>A0A2J8U9Z3_PONAB</name>
<sequence length="125" mass="14417">MLEQGKEPFTVESQVQIARNPDGWEWIKAVITALSSEFVMKDLPHKGKSNTGEVFQTLMLERQEGHDIEGCSFREVQKNTHDLEYQCRDAEGNYKGVLLTQEGNLTRGRDEHDKRDARNKLIKNQ</sequence>
<proteinExistence type="predicted"/>
<feature type="compositionally biased region" description="Basic and acidic residues" evidence="1">
    <location>
        <begin position="107"/>
        <end position="119"/>
    </location>
</feature>
<feature type="region of interest" description="Disordered" evidence="1">
    <location>
        <begin position="105"/>
        <end position="125"/>
    </location>
</feature>
<reference evidence="2" key="1">
    <citation type="submission" date="2017-12" db="EMBL/GenBank/DDBJ databases">
        <title>High-resolution comparative analysis of great ape genomes.</title>
        <authorList>
            <person name="Pollen A."/>
            <person name="Hastie A."/>
            <person name="Hormozdiari F."/>
            <person name="Dougherty M."/>
            <person name="Liu R."/>
            <person name="Chaisson M."/>
            <person name="Hoppe E."/>
            <person name="Hill C."/>
            <person name="Pang A."/>
            <person name="Hillier L."/>
            <person name="Baker C."/>
            <person name="Armstrong J."/>
            <person name="Shendure J."/>
            <person name="Paten B."/>
            <person name="Wilson R."/>
            <person name="Chao H."/>
            <person name="Schneider V."/>
            <person name="Ventura M."/>
            <person name="Kronenberg Z."/>
            <person name="Murali S."/>
            <person name="Gordon D."/>
            <person name="Cantsilieris S."/>
            <person name="Munson K."/>
            <person name="Nelson B."/>
            <person name="Raja A."/>
            <person name="Underwood J."/>
            <person name="Diekhans M."/>
            <person name="Fiddes I."/>
            <person name="Haussler D."/>
            <person name="Eichler E."/>
        </authorList>
    </citation>
    <scope>NUCLEOTIDE SEQUENCE [LARGE SCALE GENOMIC DNA]</scope>
    <source>
        <strain evidence="2">Susie</strain>
    </source>
</reference>
<feature type="non-terminal residue" evidence="2">
    <location>
        <position position="125"/>
    </location>
</feature>
<evidence type="ECO:0000313" key="2">
    <source>
        <dbReference type="EMBL" id="PNJ42094.1"/>
    </source>
</evidence>
<dbReference type="AlphaFoldDB" id="A0A2J8U9Z3"/>
<evidence type="ECO:0000256" key="1">
    <source>
        <dbReference type="SAM" id="MobiDB-lite"/>
    </source>
</evidence>
<protein>
    <submittedName>
        <fullName evidence="2">ZNF347 isoform 5</fullName>
    </submittedName>
</protein>